<keyword evidence="3" id="KW-1185">Reference proteome</keyword>
<dbReference type="RefSeq" id="WP_066474041.1">
    <property type="nucleotide sequence ID" value="NZ_CBCRUZ010000007.1"/>
</dbReference>
<dbReference type="GO" id="GO:0008696">
    <property type="term" value="F:4-amino-4-deoxychorismate lyase activity"/>
    <property type="evidence" value="ECO:0007669"/>
    <property type="project" value="UniProtKB-EC"/>
</dbReference>
<evidence type="ECO:0000256" key="1">
    <source>
        <dbReference type="ARBA" id="ARBA00009320"/>
    </source>
</evidence>
<dbReference type="PANTHER" id="PTHR42743">
    <property type="entry name" value="AMINO-ACID AMINOTRANSFERASE"/>
    <property type="match status" value="1"/>
</dbReference>
<dbReference type="InterPro" id="IPR001544">
    <property type="entry name" value="Aminotrans_IV"/>
</dbReference>
<name>A0ABX8SA71_9ACTN</name>
<keyword evidence="2" id="KW-0456">Lyase</keyword>
<dbReference type="NCBIfam" id="NF005887">
    <property type="entry name" value="PRK07849.1-2"/>
    <property type="match status" value="1"/>
</dbReference>
<dbReference type="EC" id="4.1.3.38" evidence="2"/>
<proteinExistence type="inferred from homology"/>
<dbReference type="InterPro" id="IPR036038">
    <property type="entry name" value="Aminotransferase-like"/>
</dbReference>
<accession>A0ABX8SA71</accession>
<protein>
    <submittedName>
        <fullName evidence="2">Aminodeoxychorismate lyase</fullName>
        <ecNumber evidence="2">4.1.3.38</ecNumber>
    </submittedName>
</protein>
<gene>
    <name evidence="2" type="ORF">KV203_16790</name>
</gene>
<dbReference type="Pfam" id="PF01063">
    <property type="entry name" value="Aminotran_4"/>
    <property type="match status" value="1"/>
</dbReference>
<dbReference type="Proteomes" id="UP000887023">
    <property type="component" value="Chromosome"/>
</dbReference>
<dbReference type="InterPro" id="IPR050571">
    <property type="entry name" value="Class-IV_PLP-Dep_Aminotrnsfr"/>
</dbReference>
<reference evidence="2" key="1">
    <citation type="submission" date="2021-07" db="EMBL/GenBank/DDBJ databases">
        <title>Candidatus Kaistella beijingensis sp. nov. isolated from a municipal wastewater treatment plant is involved in sludge foaming.</title>
        <authorList>
            <person name="Song Y."/>
            <person name="Liu S.-J."/>
        </authorList>
    </citation>
    <scope>NUCLEOTIDE SEQUENCE</scope>
    <source>
        <strain evidence="2">DSM 43998</strain>
    </source>
</reference>
<comment type="similarity">
    <text evidence="1">Belongs to the class-IV pyridoxal-phosphate-dependent aminotransferase family.</text>
</comment>
<evidence type="ECO:0000313" key="2">
    <source>
        <dbReference type="EMBL" id="QXQ13460.1"/>
    </source>
</evidence>
<dbReference type="EMBL" id="CP079105">
    <property type="protein sequence ID" value="QXQ13460.1"/>
    <property type="molecule type" value="Genomic_DNA"/>
</dbReference>
<dbReference type="InterPro" id="IPR043131">
    <property type="entry name" value="BCAT-like_N"/>
</dbReference>
<dbReference type="SUPFAM" id="SSF56752">
    <property type="entry name" value="D-aminoacid aminotransferase-like PLP-dependent enzymes"/>
    <property type="match status" value="1"/>
</dbReference>
<dbReference type="NCBIfam" id="NF005886">
    <property type="entry name" value="PRK07849.1-1"/>
    <property type="match status" value="1"/>
</dbReference>
<dbReference type="Gene3D" id="3.30.470.10">
    <property type="match status" value="1"/>
</dbReference>
<organism evidence="2 3">
    <name type="scientific">Skermania pinensis</name>
    <dbReference type="NCBI Taxonomy" id="39122"/>
    <lineage>
        <taxon>Bacteria</taxon>
        <taxon>Bacillati</taxon>
        <taxon>Actinomycetota</taxon>
        <taxon>Actinomycetes</taxon>
        <taxon>Mycobacteriales</taxon>
        <taxon>Gordoniaceae</taxon>
        <taxon>Skermania</taxon>
    </lineage>
</organism>
<sequence length="296" mass="31541">MLDRVLVTLDGKVHDAERPFLYADDLAALRGDGVFETVLVRAGRACAIELHLGRLKFSAEAIELPGPDLGVWRSAVERAAAEWGAEQEGMMRLVLSRGRESGGPQTGYVLVGPVTDRVVAARRDGISAMTLTRGHSIELGQSAPWQLLGAKTLSYATNMAAQRFAERCGADDVIFISSEGRVLEGPTATVVMVKGKRMVTPPPKFGILSGTTQRALFEVAGMSGYDCAYAPLFPADLITADGLWLVSSVRLAARVHTLDGLTLPVVADGAEFAALVDRAVVEVGRSRNEVPPESVA</sequence>
<dbReference type="Gene3D" id="3.20.10.10">
    <property type="entry name" value="D-amino Acid Aminotransferase, subunit A, domain 2"/>
    <property type="match status" value="1"/>
</dbReference>
<evidence type="ECO:0000313" key="3">
    <source>
        <dbReference type="Proteomes" id="UP000887023"/>
    </source>
</evidence>
<dbReference type="InterPro" id="IPR043132">
    <property type="entry name" value="BCAT-like_C"/>
</dbReference>
<dbReference type="PANTHER" id="PTHR42743:SF11">
    <property type="entry name" value="AMINODEOXYCHORISMATE LYASE"/>
    <property type="match status" value="1"/>
</dbReference>